<feature type="compositionally biased region" description="Basic and acidic residues" evidence="1">
    <location>
        <begin position="59"/>
        <end position="79"/>
    </location>
</feature>
<proteinExistence type="predicted"/>
<sequence>MDEGVKRGYFQLEAAEGAPLDRLMLHGLHIEAGPAAVSVEHLELAWAEDCLLRGRSMHRPADRGRRERSPVPQRGEARRRVGGRRRGSVIAFPLPLVIRELALADVDIRLADGTRVRFDDFTSGAEAQGASFELAPTRLSGLHLILPLSPERDWHSAKPTVKSLFPLRRPSMRYRRSVALAGSGRRRRISRAWRPCRWQSASAERCPPSTCRWMSRCLSWPSRTSPGGAHDYRVRRIDLSPAASEHTVEVAPLEVTSLDVVSRLGACRAARRLSARVSPGNRPVVARSGFRSWPASA</sequence>
<comment type="caution">
    <text evidence="2">The sequence shown here is derived from an EMBL/GenBank/DDBJ whole genome shotgun (WGS) entry which is preliminary data.</text>
</comment>
<reference evidence="2" key="1">
    <citation type="submission" date="2018-12" db="EMBL/GenBank/DDBJ databases">
        <authorList>
            <person name="Jadhav K."/>
            <person name="Kushwaha B."/>
            <person name="Jadhav I."/>
        </authorList>
    </citation>
    <scope>NUCLEOTIDE SEQUENCE [LARGE SCALE GENOMIC DNA]</scope>
    <source>
        <strain evidence="2">SBS 10</strain>
    </source>
</reference>
<evidence type="ECO:0000313" key="2">
    <source>
        <dbReference type="EMBL" id="RUA23228.1"/>
    </source>
</evidence>
<dbReference type="EMBL" id="RXHI01000001">
    <property type="protein sequence ID" value="RUA23228.1"/>
    <property type="molecule type" value="Genomic_DNA"/>
</dbReference>
<accession>A0A3S0QGJ1</accession>
<protein>
    <submittedName>
        <fullName evidence="2">Uncharacterized protein</fullName>
    </submittedName>
</protein>
<gene>
    <name evidence="2" type="ORF">DSL92_00010</name>
</gene>
<organism evidence="2">
    <name type="scientific">Billgrantia gudaonensis</name>
    <dbReference type="NCBI Taxonomy" id="376427"/>
    <lineage>
        <taxon>Bacteria</taxon>
        <taxon>Pseudomonadati</taxon>
        <taxon>Pseudomonadota</taxon>
        <taxon>Gammaproteobacteria</taxon>
        <taxon>Oceanospirillales</taxon>
        <taxon>Halomonadaceae</taxon>
        <taxon>Billgrantia</taxon>
    </lineage>
</organism>
<feature type="region of interest" description="Disordered" evidence="1">
    <location>
        <begin position="59"/>
        <end position="82"/>
    </location>
</feature>
<dbReference type="AlphaFoldDB" id="A0A3S0QGJ1"/>
<name>A0A3S0QGJ1_9GAMM</name>
<evidence type="ECO:0000256" key="1">
    <source>
        <dbReference type="SAM" id="MobiDB-lite"/>
    </source>
</evidence>